<feature type="domain" description="HTH cro/C1-type" evidence="1">
    <location>
        <begin position="16"/>
        <end position="71"/>
    </location>
</feature>
<sequence length="83" mass="9651">MGMHQPPTFEVDGDAIREERMRAGLEISEVAKRAHISRRYLSHLENGTRNRMRPSRYVALRTALNVNDDRLLAPTPRTHRTKE</sequence>
<dbReference type="SUPFAM" id="SSF47413">
    <property type="entry name" value="lambda repressor-like DNA-binding domains"/>
    <property type="match status" value="1"/>
</dbReference>
<evidence type="ECO:0000313" key="3">
    <source>
        <dbReference type="Proteomes" id="UP000731519"/>
    </source>
</evidence>
<dbReference type="Proteomes" id="UP000731519">
    <property type="component" value="Unassembled WGS sequence"/>
</dbReference>
<dbReference type="InterPro" id="IPR010982">
    <property type="entry name" value="Lambda_DNA-bd_dom_sf"/>
</dbReference>
<keyword evidence="3" id="KW-1185">Reference proteome</keyword>
<dbReference type="InterPro" id="IPR001387">
    <property type="entry name" value="Cro/C1-type_HTH"/>
</dbReference>
<dbReference type="Gene3D" id="1.10.260.40">
    <property type="entry name" value="lambda repressor-like DNA-binding domains"/>
    <property type="match status" value="1"/>
</dbReference>
<organism evidence="2 3">
    <name type="scientific">Streptomyces fradiae ATCC 10745 = DSM 40063</name>
    <dbReference type="NCBI Taxonomy" id="1319510"/>
    <lineage>
        <taxon>Bacteria</taxon>
        <taxon>Bacillati</taxon>
        <taxon>Actinomycetota</taxon>
        <taxon>Actinomycetes</taxon>
        <taxon>Kitasatosporales</taxon>
        <taxon>Streptomycetaceae</taxon>
        <taxon>Streptomyces</taxon>
    </lineage>
</organism>
<dbReference type="SMART" id="SM00530">
    <property type="entry name" value="HTH_XRE"/>
    <property type="match status" value="1"/>
</dbReference>
<proteinExistence type="predicted"/>
<evidence type="ECO:0000313" key="2">
    <source>
        <dbReference type="EMBL" id="KAF0651329.1"/>
    </source>
</evidence>
<reference evidence="2 3" key="1">
    <citation type="submission" date="2013-05" db="EMBL/GenBank/DDBJ databases">
        <title>Genome Sequence of Streptomyces fradiae.</title>
        <authorList>
            <person name="Kirby R."/>
        </authorList>
    </citation>
    <scope>NUCLEOTIDE SEQUENCE [LARGE SCALE GENOMIC DNA]</scope>
    <source>
        <strain evidence="2 3">ATCC 10745</strain>
    </source>
</reference>
<evidence type="ECO:0000259" key="1">
    <source>
        <dbReference type="PROSITE" id="PS50943"/>
    </source>
</evidence>
<gene>
    <name evidence="2" type="ORF">K701_04150</name>
</gene>
<name>A0ABQ6Y015_STRFR</name>
<dbReference type="Pfam" id="PF13560">
    <property type="entry name" value="HTH_31"/>
    <property type="match status" value="1"/>
</dbReference>
<accession>A0ABQ6Y015</accession>
<dbReference type="EMBL" id="ASYR01000004">
    <property type="protein sequence ID" value="KAF0651329.1"/>
    <property type="molecule type" value="Genomic_DNA"/>
</dbReference>
<dbReference type="CDD" id="cd00093">
    <property type="entry name" value="HTH_XRE"/>
    <property type="match status" value="1"/>
</dbReference>
<protein>
    <recommendedName>
        <fullName evidence="1">HTH cro/C1-type domain-containing protein</fullName>
    </recommendedName>
</protein>
<dbReference type="PROSITE" id="PS50943">
    <property type="entry name" value="HTH_CROC1"/>
    <property type="match status" value="1"/>
</dbReference>
<comment type="caution">
    <text evidence="2">The sequence shown here is derived from an EMBL/GenBank/DDBJ whole genome shotgun (WGS) entry which is preliminary data.</text>
</comment>